<dbReference type="STRING" id="634771.SAMN04488128_1021596"/>
<dbReference type="GO" id="GO:0003700">
    <property type="term" value="F:DNA-binding transcription factor activity"/>
    <property type="evidence" value="ECO:0007669"/>
    <property type="project" value="InterPro"/>
</dbReference>
<dbReference type="PROSITE" id="PS01124">
    <property type="entry name" value="HTH_ARAC_FAMILY_2"/>
    <property type="match status" value="1"/>
</dbReference>
<proteinExistence type="predicted"/>
<dbReference type="InterPro" id="IPR018060">
    <property type="entry name" value="HTH_AraC"/>
</dbReference>
<dbReference type="InterPro" id="IPR020449">
    <property type="entry name" value="Tscrpt_reg_AraC-type_HTH"/>
</dbReference>
<keyword evidence="1" id="KW-0805">Transcription regulation</keyword>
<dbReference type="Gene3D" id="1.10.10.60">
    <property type="entry name" value="Homeodomain-like"/>
    <property type="match status" value="1"/>
</dbReference>
<dbReference type="Proteomes" id="UP000190367">
    <property type="component" value="Unassembled WGS sequence"/>
</dbReference>
<dbReference type="InterPro" id="IPR003313">
    <property type="entry name" value="AraC-bd"/>
</dbReference>
<keyword evidence="6" id="KW-1185">Reference proteome</keyword>
<evidence type="ECO:0000313" key="5">
    <source>
        <dbReference type="EMBL" id="SKA21117.1"/>
    </source>
</evidence>
<evidence type="ECO:0000256" key="1">
    <source>
        <dbReference type="ARBA" id="ARBA00023015"/>
    </source>
</evidence>
<organism evidence="5 6">
    <name type="scientific">Chitinophaga eiseniae</name>
    <dbReference type="NCBI Taxonomy" id="634771"/>
    <lineage>
        <taxon>Bacteria</taxon>
        <taxon>Pseudomonadati</taxon>
        <taxon>Bacteroidota</taxon>
        <taxon>Chitinophagia</taxon>
        <taxon>Chitinophagales</taxon>
        <taxon>Chitinophagaceae</taxon>
        <taxon>Chitinophaga</taxon>
    </lineage>
</organism>
<sequence length="311" mass="35824">MKTHLTQSISRHALYLCVIMSKAHIHTYDICSLVMDKPASEDILVARFTDYLAAHPDIRFPHRHSFYHLAFFTGGRGSHTIDFERFPVAPGQLYFMVPGQVHSWFFEGRTEGYVVNMAAGFFNAFLQDAGYVERFPFFSGVSAEGVVTLPEEAQPGIVALFEEMLVEMDGTEAYSHDMLRLLMLEMFVKVSRETRNGDVPQEPPHNYVLLRNFRKLVEQHYMQLRLPKEYAALLYVTPNYLNAFCRHMLGKSAGEIIRDRVLLEAKRLLINVDISISTIAYQLSFADNSYFTKFFKKYEGVTPEEFRKSIS</sequence>
<dbReference type="GO" id="GO:0043565">
    <property type="term" value="F:sequence-specific DNA binding"/>
    <property type="evidence" value="ECO:0007669"/>
    <property type="project" value="InterPro"/>
</dbReference>
<dbReference type="SUPFAM" id="SSF51215">
    <property type="entry name" value="Regulatory protein AraC"/>
    <property type="match status" value="1"/>
</dbReference>
<evidence type="ECO:0000256" key="2">
    <source>
        <dbReference type="ARBA" id="ARBA00023125"/>
    </source>
</evidence>
<keyword evidence="3" id="KW-0804">Transcription</keyword>
<evidence type="ECO:0000313" key="6">
    <source>
        <dbReference type="Proteomes" id="UP000190367"/>
    </source>
</evidence>
<evidence type="ECO:0000259" key="4">
    <source>
        <dbReference type="PROSITE" id="PS01124"/>
    </source>
</evidence>
<dbReference type="AlphaFoldDB" id="A0A1T4RYX2"/>
<protein>
    <submittedName>
        <fullName evidence="5">AraC-type DNA-binding protein</fullName>
    </submittedName>
</protein>
<dbReference type="EMBL" id="FUWZ01000002">
    <property type="protein sequence ID" value="SKA21117.1"/>
    <property type="molecule type" value="Genomic_DNA"/>
</dbReference>
<dbReference type="Pfam" id="PF12833">
    <property type="entry name" value="HTH_18"/>
    <property type="match status" value="1"/>
</dbReference>
<feature type="domain" description="HTH araC/xylS-type" evidence="4">
    <location>
        <begin position="211"/>
        <end position="309"/>
    </location>
</feature>
<dbReference type="SMART" id="SM00342">
    <property type="entry name" value="HTH_ARAC"/>
    <property type="match status" value="1"/>
</dbReference>
<dbReference type="InterPro" id="IPR037923">
    <property type="entry name" value="HTH-like"/>
</dbReference>
<reference evidence="6" key="1">
    <citation type="submission" date="2017-02" db="EMBL/GenBank/DDBJ databases">
        <authorList>
            <person name="Varghese N."/>
            <person name="Submissions S."/>
        </authorList>
    </citation>
    <scope>NUCLEOTIDE SEQUENCE [LARGE SCALE GENOMIC DNA]</scope>
    <source>
        <strain evidence="6">DSM 22224</strain>
    </source>
</reference>
<dbReference type="PANTHER" id="PTHR43280">
    <property type="entry name" value="ARAC-FAMILY TRANSCRIPTIONAL REGULATOR"/>
    <property type="match status" value="1"/>
</dbReference>
<accession>A0A1T4RYX2</accession>
<name>A0A1T4RYX2_9BACT</name>
<dbReference type="Gene3D" id="2.60.120.10">
    <property type="entry name" value="Jelly Rolls"/>
    <property type="match status" value="1"/>
</dbReference>
<dbReference type="Pfam" id="PF02311">
    <property type="entry name" value="AraC_binding"/>
    <property type="match status" value="1"/>
</dbReference>
<dbReference type="InterPro" id="IPR009057">
    <property type="entry name" value="Homeodomain-like_sf"/>
</dbReference>
<dbReference type="PANTHER" id="PTHR43280:SF32">
    <property type="entry name" value="TRANSCRIPTIONAL REGULATORY PROTEIN"/>
    <property type="match status" value="1"/>
</dbReference>
<keyword evidence="2 5" id="KW-0238">DNA-binding</keyword>
<evidence type="ECO:0000256" key="3">
    <source>
        <dbReference type="ARBA" id="ARBA00023163"/>
    </source>
</evidence>
<dbReference type="InterPro" id="IPR014710">
    <property type="entry name" value="RmlC-like_jellyroll"/>
</dbReference>
<dbReference type="SUPFAM" id="SSF46689">
    <property type="entry name" value="Homeodomain-like"/>
    <property type="match status" value="1"/>
</dbReference>
<gene>
    <name evidence="5" type="ORF">SAMN04488128_1021596</name>
</gene>
<dbReference type="PRINTS" id="PR00032">
    <property type="entry name" value="HTHARAC"/>
</dbReference>